<keyword evidence="1" id="KW-0489">Methyltransferase</keyword>
<keyword evidence="2" id="KW-0808">Transferase</keyword>
<dbReference type="Gene3D" id="3.40.50.150">
    <property type="entry name" value="Vaccinia Virus protein VP39"/>
    <property type="match status" value="1"/>
</dbReference>
<reference evidence="5 6" key="1">
    <citation type="journal article" date="2019" name="Sci. Rep.">
        <title>A high-quality genome of Eragrostis curvula grass provides insights into Poaceae evolution and supports new strategies to enhance forage quality.</title>
        <authorList>
            <person name="Carballo J."/>
            <person name="Santos B.A.C.M."/>
            <person name="Zappacosta D."/>
            <person name="Garbus I."/>
            <person name="Selva J.P."/>
            <person name="Gallo C.A."/>
            <person name="Diaz A."/>
            <person name="Albertini E."/>
            <person name="Caccamo M."/>
            <person name="Echenique V."/>
        </authorList>
    </citation>
    <scope>NUCLEOTIDE SEQUENCE [LARGE SCALE GENOMIC DNA]</scope>
    <source>
        <strain evidence="6">cv. Victoria</strain>
        <tissue evidence="5">Leaf</tissue>
    </source>
</reference>
<evidence type="ECO:0000313" key="6">
    <source>
        <dbReference type="Proteomes" id="UP000324897"/>
    </source>
</evidence>
<dbReference type="InterPro" id="IPR001077">
    <property type="entry name" value="COMT_C"/>
</dbReference>
<dbReference type="InterPro" id="IPR029063">
    <property type="entry name" value="SAM-dependent_MTases_sf"/>
</dbReference>
<dbReference type="Gramene" id="TVU25519">
    <property type="protein sequence ID" value="TVU25519"/>
    <property type="gene ID" value="EJB05_28018"/>
</dbReference>
<evidence type="ECO:0000313" key="5">
    <source>
        <dbReference type="EMBL" id="TVU25519.1"/>
    </source>
</evidence>
<accession>A0A5J9UNU7</accession>
<gene>
    <name evidence="5" type="ORF">EJB05_28018</name>
</gene>
<dbReference type="GO" id="GO:0032259">
    <property type="term" value="P:methylation"/>
    <property type="evidence" value="ECO:0007669"/>
    <property type="project" value="UniProtKB-KW"/>
</dbReference>
<dbReference type="Pfam" id="PF00891">
    <property type="entry name" value="Methyltransf_2"/>
    <property type="match status" value="1"/>
</dbReference>
<name>A0A5J9UNU7_9POAL</name>
<evidence type="ECO:0000256" key="1">
    <source>
        <dbReference type="ARBA" id="ARBA00022603"/>
    </source>
</evidence>
<evidence type="ECO:0000256" key="2">
    <source>
        <dbReference type="ARBA" id="ARBA00022679"/>
    </source>
</evidence>
<evidence type="ECO:0000259" key="4">
    <source>
        <dbReference type="Pfam" id="PF00891"/>
    </source>
</evidence>
<feature type="non-terminal residue" evidence="5">
    <location>
        <position position="1"/>
    </location>
</feature>
<organism evidence="5 6">
    <name type="scientific">Eragrostis curvula</name>
    <name type="common">weeping love grass</name>
    <dbReference type="NCBI Taxonomy" id="38414"/>
    <lineage>
        <taxon>Eukaryota</taxon>
        <taxon>Viridiplantae</taxon>
        <taxon>Streptophyta</taxon>
        <taxon>Embryophyta</taxon>
        <taxon>Tracheophyta</taxon>
        <taxon>Spermatophyta</taxon>
        <taxon>Magnoliopsida</taxon>
        <taxon>Liliopsida</taxon>
        <taxon>Poales</taxon>
        <taxon>Poaceae</taxon>
        <taxon>PACMAD clade</taxon>
        <taxon>Chloridoideae</taxon>
        <taxon>Eragrostideae</taxon>
        <taxon>Eragrostidinae</taxon>
        <taxon>Eragrostis</taxon>
    </lineage>
</organism>
<dbReference type="SUPFAM" id="SSF53335">
    <property type="entry name" value="S-adenosyl-L-methionine-dependent methyltransferases"/>
    <property type="match status" value="1"/>
</dbReference>
<dbReference type="GO" id="GO:0008171">
    <property type="term" value="F:O-methyltransferase activity"/>
    <property type="evidence" value="ECO:0007669"/>
    <property type="project" value="InterPro"/>
</dbReference>
<feature type="domain" description="O-methyltransferase C-terminal" evidence="4">
    <location>
        <begin position="1"/>
        <end position="94"/>
    </location>
</feature>
<comment type="caution">
    <text evidence="5">The sequence shown here is derived from an EMBL/GenBank/DDBJ whole genome shotgun (WGS) entry which is preliminary data.</text>
</comment>
<dbReference type="Proteomes" id="UP000324897">
    <property type="component" value="Chromosome 2"/>
</dbReference>
<keyword evidence="6" id="KW-1185">Reference proteome</keyword>
<dbReference type="InterPro" id="IPR016461">
    <property type="entry name" value="COMT-like"/>
</dbReference>
<dbReference type="OrthoDB" id="665695at2759"/>
<protein>
    <recommendedName>
        <fullName evidence="4">O-methyltransferase C-terminal domain-containing protein</fullName>
    </recommendedName>
</protein>
<proteinExistence type="predicted"/>
<evidence type="ECO:0000256" key="3">
    <source>
        <dbReference type="ARBA" id="ARBA00022691"/>
    </source>
</evidence>
<sequence length="113" mass="12677">MFHEVPSSGNAILLKWMLNCWGDDRCAKLLKNCYDALPPHGKLISVECVMPVNLEATNSAQGLTGIDVSLLAYSPDGRERYERELVELAEGAGFTRVKSTYIYANFWAIEYTK</sequence>
<dbReference type="PROSITE" id="PS51683">
    <property type="entry name" value="SAM_OMT_II"/>
    <property type="match status" value="1"/>
</dbReference>
<keyword evidence="3" id="KW-0949">S-adenosyl-L-methionine</keyword>
<dbReference type="AlphaFoldDB" id="A0A5J9UNU7"/>
<dbReference type="PANTHER" id="PTHR11746">
    <property type="entry name" value="O-METHYLTRANSFERASE"/>
    <property type="match status" value="1"/>
</dbReference>
<dbReference type="EMBL" id="RWGY01000013">
    <property type="protein sequence ID" value="TVU25519.1"/>
    <property type="molecule type" value="Genomic_DNA"/>
</dbReference>